<evidence type="ECO:0000313" key="3">
    <source>
        <dbReference type="Proteomes" id="UP000824024"/>
    </source>
</evidence>
<dbReference type="InterPro" id="IPR016181">
    <property type="entry name" value="Acyl_CoA_acyltransferase"/>
</dbReference>
<reference evidence="2" key="2">
    <citation type="submission" date="2021-04" db="EMBL/GenBank/DDBJ databases">
        <authorList>
            <person name="Gilroy R."/>
        </authorList>
    </citation>
    <scope>NUCLEOTIDE SEQUENCE</scope>
    <source>
        <strain evidence="2">CHK192-9172</strain>
    </source>
</reference>
<dbReference type="EMBL" id="DXCH01000180">
    <property type="protein sequence ID" value="HIZ07549.1"/>
    <property type="molecule type" value="Genomic_DNA"/>
</dbReference>
<protein>
    <submittedName>
        <fullName evidence="2">GNAT family N-acetyltransferase</fullName>
    </submittedName>
</protein>
<feature type="domain" description="N-acetyltransferase" evidence="1">
    <location>
        <begin position="139"/>
        <end position="301"/>
    </location>
</feature>
<dbReference type="InterPro" id="IPR000182">
    <property type="entry name" value="GNAT_dom"/>
</dbReference>
<dbReference type="CDD" id="cd04301">
    <property type="entry name" value="NAT_SF"/>
    <property type="match status" value="1"/>
</dbReference>
<accession>A0A9D2D2Z7</accession>
<reference evidence="2" key="1">
    <citation type="journal article" date="2021" name="PeerJ">
        <title>Extensive microbial diversity within the chicken gut microbiome revealed by metagenomics and culture.</title>
        <authorList>
            <person name="Gilroy R."/>
            <person name="Ravi A."/>
            <person name="Getino M."/>
            <person name="Pursley I."/>
            <person name="Horton D.L."/>
            <person name="Alikhan N.F."/>
            <person name="Baker D."/>
            <person name="Gharbi K."/>
            <person name="Hall N."/>
            <person name="Watson M."/>
            <person name="Adriaenssens E.M."/>
            <person name="Foster-Nyarko E."/>
            <person name="Jarju S."/>
            <person name="Secka A."/>
            <person name="Antonio M."/>
            <person name="Oren A."/>
            <person name="Chaudhuri R.R."/>
            <person name="La Ragione R."/>
            <person name="Hildebrand F."/>
            <person name="Pallen M.J."/>
        </authorList>
    </citation>
    <scope>NUCLEOTIDE SEQUENCE</scope>
    <source>
        <strain evidence="2">CHK192-9172</strain>
    </source>
</reference>
<dbReference type="AlphaFoldDB" id="A0A9D2D2Z7"/>
<dbReference type="Gene3D" id="3.40.630.30">
    <property type="match status" value="1"/>
</dbReference>
<evidence type="ECO:0000259" key="1">
    <source>
        <dbReference type="PROSITE" id="PS51186"/>
    </source>
</evidence>
<organism evidence="2 3">
    <name type="scientific">Candidatus Eubacterium avistercoris</name>
    <dbReference type="NCBI Taxonomy" id="2838567"/>
    <lineage>
        <taxon>Bacteria</taxon>
        <taxon>Bacillati</taxon>
        <taxon>Bacillota</taxon>
        <taxon>Clostridia</taxon>
        <taxon>Eubacteriales</taxon>
        <taxon>Eubacteriaceae</taxon>
        <taxon>Eubacterium</taxon>
    </lineage>
</organism>
<dbReference type="InterPro" id="IPR051531">
    <property type="entry name" value="N-acetyltransferase"/>
</dbReference>
<dbReference type="Proteomes" id="UP000824024">
    <property type="component" value="Unassembled WGS sequence"/>
</dbReference>
<proteinExistence type="predicted"/>
<comment type="caution">
    <text evidence="2">The sequence shown here is derived from an EMBL/GenBank/DDBJ whole genome shotgun (WGS) entry which is preliminary data.</text>
</comment>
<dbReference type="PANTHER" id="PTHR43792:SF1">
    <property type="entry name" value="N-ACETYLTRANSFERASE DOMAIN-CONTAINING PROTEIN"/>
    <property type="match status" value="1"/>
</dbReference>
<dbReference type="PROSITE" id="PS51186">
    <property type="entry name" value="GNAT"/>
    <property type="match status" value="1"/>
</dbReference>
<gene>
    <name evidence="2" type="ORF">IAA08_06405</name>
</gene>
<dbReference type="PANTHER" id="PTHR43792">
    <property type="entry name" value="GNAT FAMILY, PUTATIVE (AFU_ORTHOLOGUE AFUA_3G00765)-RELATED-RELATED"/>
    <property type="match status" value="1"/>
</dbReference>
<dbReference type="SUPFAM" id="SSF55729">
    <property type="entry name" value="Acyl-CoA N-acyltransferases (Nat)"/>
    <property type="match status" value="1"/>
</dbReference>
<sequence length="301" mass="35149">MDRGEQKLKYLFVFEQALKREKQEWEYLTAICREAEKKGVRVFFIKERTEGKGIAKKQFLHMMECSEYRKNSLLIGDSGSGRELARLSCPLICMSGRMEGLYGIDMLVEGFEEVDVDFLKKVYDRHYALPWEIARTARFLIRESVPEDLESFYEIYRQPSVRRFLPPLSEDPEEEKQKLAAYIREQYGFYDYGIWTVEDAVNGKVVGRAGFTPGCSPDCLEMGYLIREEYRHKGCGMEVCSAILRYAREKLGVSKILLLTDRENLSSIRLAQKLGFRENSLKIPGDMQGERRTKHCFFRKI</sequence>
<name>A0A9D2D2Z7_9FIRM</name>
<dbReference type="Pfam" id="PF13302">
    <property type="entry name" value="Acetyltransf_3"/>
    <property type="match status" value="1"/>
</dbReference>
<dbReference type="GO" id="GO:0016747">
    <property type="term" value="F:acyltransferase activity, transferring groups other than amino-acyl groups"/>
    <property type="evidence" value="ECO:0007669"/>
    <property type="project" value="InterPro"/>
</dbReference>
<evidence type="ECO:0000313" key="2">
    <source>
        <dbReference type="EMBL" id="HIZ07549.1"/>
    </source>
</evidence>